<sequence length="116" mass="12360">MRDEADCDSTRETMKYLMLLPPALFGTIGLMLALQMISLNSTIGFRTGRTLGDEAVWYAVNTNVGWGLLLSGFASAVIIWRAFALDLNLTAKCLVSTATLVISAVLAVAVAVGTMS</sequence>
<protein>
    <submittedName>
        <fullName evidence="2">Uncharacterized protein</fullName>
    </submittedName>
</protein>
<feature type="transmembrane region" description="Helical" evidence="1">
    <location>
        <begin position="89"/>
        <end position="112"/>
    </location>
</feature>
<dbReference type="STRING" id="1185766.SAMN05216224_1011043"/>
<dbReference type="Pfam" id="PF13630">
    <property type="entry name" value="SdpI"/>
    <property type="match status" value="1"/>
</dbReference>
<reference evidence="2 3" key="1">
    <citation type="submission" date="2014-03" db="EMBL/GenBank/DDBJ databases">
        <title>The draft genome sequence of Thioclava dalianensis DLFJ1-1.</title>
        <authorList>
            <person name="Lai Q."/>
            <person name="Shao Z."/>
        </authorList>
    </citation>
    <scope>NUCLEOTIDE SEQUENCE [LARGE SCALE GENOMIC DNA]</scope>
    <source>
        <strain evidence="2 3">DLFJ1-1</strain>
    </source>
</reference>
<organism evidence="2 3">
    <name type="scientific">Thioclava dalianensis</name>
    <dbReference type="NCBI Taxonomy" id="1185766"/>
    <lineage>
        <taxon>Bacteria</taxon>
        <taxon>Pseudomonadati</taxon>
        <taxon>Pseudomonadota</taxon>
        <taxon>Alphaproteobacteria</taxon>
        <taxon>Rhodobacterales</taxon>
        <taxon>Paracoccaceae</taxon>
        <taxon>Thioclava</taxon>
    </lineage>
</organism>
<dbReference type="EMBL" id="JHEH01000011">
    <property type="protein sequence ID" value="KEP69764.1"/>
    <property type="molecule type" value="Genomic_DNA"/>
</dbReference>
<accession>A0A074TDL6</accession>
<gene>
    <name evidence="2" type="ORF">DL1_02740</name>
</gene>
<name>A0A074TDL6_9RHOB</name>
<feature type="transmembrane region" description="Helical" evidence="1">
    <location>
        <begin position="16"/>
        <end position="34"/>
    </location>
</feature>
<evidence type="ECO:0000256" key="1">
    <source>
        <dbReference type="SAM" id="Phobius"/>
    </source>
</evidence>
<proteinExistence type="predicted"/>
<keyword evidence="1" id="KW-1133">Transmembrane helix</keyword>
<keyword evidence="3" id="KW-1185">Reference proteome</keyword>
<dbReference type="AlphaFoldDB" id="A0A074TDL6"/>
<comment type="caution">
    <text evidence="2">The sequence shown here is derived from an EMBL/GenBank/DDBJ whole genome shotgun (WGS) entry which is preliminary data.</text>
</comment>
<evidence type="ECO:0000313" key="2">
    <source>
        <dbReference type="EMBL" id="KEP69764.1"/>
    </source>
</evidence>
<dbReference type="Proteomes" id="UP000027725">
    <property type="component" value="Unassembled WGS sequence"/>
</dbReference>
<dbReference type="InterPro" id="IPR025962">
    <property type="entry name" value="SdpI/YhfL"/>
</dbReference>
<keyword evidence="1" id="KW-0472">Membrane</keyword>
<evidence type="ECO:0000313" key="3">
    <source>
        <dbReference type="Proteomes" id="UP000027725"/>
    </source>
</evidence>
<feature type="transmembrane region" description="Helical" evidence="1">
    <location>
        <begin position="55"/>
        <end position="83"/>
    </location>
</feature>
<keyword evidence="1" id="KW-0812">Transmembrane</keyword>